<comment type="caution">
    <text evidence="1">The sequence shown here is derived from an EMBL/GenBank/DDBJ whole genome shotgun (WGS) entry which is preliminary data.</text>
</comment>
<accession>A0ABN7Q8B3</accession>
<dbReference type="RefSeq" id="WP_244873969.1">
    <property type="nucleotide sequence ID" value="NZ_CAJPVI010000030.1"/>
</dbReference>
<dbReference type="EMBL" id="CAJPVI010000030">
    <property type="protein sequence ID" value="CAG2154126.1"/>
    <property type="molecule type" value="Genomic_DNA"/>
</dbReference>
<dbReference type="Proteomes" id="UP000672657">
    <property type="component" value="Unassembled WGS sequence"/>
</dbReference>
<proteinExistence type="predicted"/>
<dbReference type="Pfam" id="PF13551">
    <property type="entry name" value="HTH_29"/>
    <property type="match status" value="1"/>
</dbReference>
<dbReference type="SUPFAM" id="SSF46689">
    <property type="entry name" value="Homeodomain-like"/>
    <property type="match status" value="1"/>
</dbReference>
<keyword evidence="2" id="KW-1185">Reference proteome</keyword>
<gene>
    <name evidence="1" type="ORF">LMG26411_04543</name>
</gene>
<dbReference type="InterPro" id="IPR009057">
    <property type="entry name" value="Homeodomain-like_sf"/>
</dbReference>
<evidence type="ECO:0000313" key="1">
    <source>
        <dbReference type="EMBL" id="CAG2154126.1"/>
    </source>
</evidence>
<organism evidence="1 2">
    <name type="scientific">Cupriavidus numazuensis</name>
    <dbReference type="NCBI Taxonomy" id="221992"/>
    <lineage>
        <taxon>Bacteria</taxon>
        <taxon>Pseudomonadati</taxon>
        <taxon>Pseudomonadota</taxon>
        <taxon>Betaproteobacteria</taxon>
        <taxon>Burkholderiales</taxon>
        <taxon>Burkholderiaceae</taxon>
        <taxon>Cupriavidus</taxon>
    </lineage>
</organism>
<evidence type="ECO:0008006" key="3">
    <source>
        <dbReference type="Google" id="ProtNLM"/>
    </source>
</evidence>
<sequence length="161" mass="17893">MKNELASPMKCTIELNDVEKRTLEELALRHPYEDFRVRGQGLLLLGAGQRVHEIATQLDVSKKTVYNWTNAWREKGLCGLLNGHKGGRPHSLCEDMVATAVAAARAQSMTLKQIAQCIEAANGMPLPCRLETLAGELKRAGFSYKRGRYSLKKNATNRSLP</sequence>
<name>A0ABN7Q8B3_9BURK</name>
<reference evidence="1 2" key="1">
    <citation type="submission" date="2021-03" db="EMBL/GenBank/DDBJ databases">
        <authorList>
            <person name="Peeters C."/>
        </authorList>
    </citation>
    <scope>NUCLEOTIDE SEQUENCE [LARGE SCALE GENOMIC DNA]</scope>
    <source>
        <strain evidence="1 2">LMG 26411</strain>
    </source>
</reference>
<protein>
    <recommendedName>
        <fullName evidence="3">Transposase</fullName>
    </recommendedName>
</protein>
<evidence type="ECO:0000313" key="2">
    <source>
        <dbReference type="Proteomes" id="UP000672657"/>
    </source>
</evidence>